<protein>
    <submittedName>
        <fullName evidence="1">Similar to Saccharomyces cerevisiae YGR165W MRPS35 Mitochondrial ribosomal protein of the small subunit</fullName>
    </submittedName>
</protein>
<keyword evidence="1" id="KW-0689">Ribosomal protein</keyword>
<reference evidence="1 2" key="1">
    <citation type="submission" date="2017-04" db="EMBL/GenBank/DDBJ databases">
        <authorList>
            <person name="Afonso C.L."/>
            <person name="Miller P.J."/>
            <person name="Scott M.A."/>
            <person name="Spackman E."/>
            <person name="Goraichik I."/>
            <person name="Dimitrov K.M."/>
            <person name="Suarez D.L."/>
            <person name="Swayne D.E."/>
        </authorList>
    </citation>
    <scope>NUCLEOTIDE SEQUENCE [LARGE SCALE GENOMIC DNA]</scope>
</reference>
<keyword evidence="1" id="KW-0687">Ribonucleoprotein</keyword>
<dbReference type="GO" id="GO:0005763">
    <property type="term" value="C:mitochondrial small ribosomal subunit"/>
    <property type="evidence" value="ECO:0007669"/>
    <property type="project" value="TreeGrafter"/>
</dbReference>
<dbReference type="InterPro" id="IPR021036">
    <property type="entry name" value="Ribosomal_mS45"/>
</dbReference>
<evidence type="ECO:0000313" key="1">
    <source>
        <dbReference type="EMBL" id="SMN21457.1"/>
    </source>
</evidence>
<dbReference type="Proteomes" id="UP000196158">
    <property type="component" value="Unassembled WGS sequence"/>
</dbReference>
<dbReference type="GO" id="GO:0032543">
    <property type="term" value="P:mitochondrial translation"/>
    <property type="evidence" value="ECO:0007669"/>
    <property type="project" value="TreeGrafter"/>
</dbReference>
<sequence>MLGTTTRGKVTGAVTVLQQTRNISKRRIAYPPYPFKRLTRQNPKKHDSNLKYAMRQFLGPKNYKGEYALNKYNDMPNNHEPNYLNPRGERGVSLRNPLNGKRLQENMRGQLEEVSSFDRRNNDNSKINQFNTETIKLQPFPLNPYCKTNYMISNETKLQIFDDIENKGLSSQQVSQKYGLKIPRVEAIVRLLKVENKWENKNMISPALQKMSSTLYNMLPLFQPDIVTTRENLSEIPVPPKTLKSRFVTIAESEPFGPVDAANVLELEPAMKTLERLSTEGEHSAGHSNNLKNEQQHKIKTKIVLAELRKGDRSRLKFKDVRAENVAYRYGSVLRDNKKDRVIGFNELGHMVYM</sequence>
<dbReference type="AlphaFoldDB" id="A0A1X7R724"/>
<evidence type="ECO:0000313" key="2">
    <source>
        <dbReference type="Proteomes" id="UP000196158"/>
    </source>
</evidence>
<dbReference type="STRING" id="1789683.A0A1X7R724"/>
<name>A0A1X7R724_9SACH</name>
<organism evidence="1 2">
    <name type="scientific">Maudiozyma saulgeensis</name>
    <dbReference type="NCBI Taxonomy" id="1789683"/>
    <lineage>
        <taxon>Eukaryota</taxon>
        <taxon>Fungi</taxon>
        <taxon>Dikarya</taxon>
        <taxon>Ascomycota</taxon>
        <taxon>Saccharomycotina</taxon>
        <taxon>Saccharomycetes</taxon>
        <taxon>Saccharomycetales</taxon>
        <taxon>Saccharomycetaceae</taxon>
        <taxon>Maudiozyma</taxon>
    </lineage>
</organism>
<keyword evidence="2" id="KW-1185">Reference proteome</keyword>
<dbReference type="PANTHER" id="PTHR28158:SF1">
    <property type="entry name" value="SMALL RIBOSOMAL SUBUNIT PROTEIN MS45"/>
    <property type="match status" value="1"/>
</dbReference>
<dbReference type="OrthoDB" id="10052321at2759"/>
<gene>
    <name evidence="1" type="ORF">KASA_0K01133G</name>
</gene>
<proteinExistence type="predicted"/>
<accession>A0A1X7R724</accession>
<dbReference type="EMBL" id="FXLY01000008">
    <property type="protein sequence ID" value="SMN21457.1"/>
    <property type="molecule type" value="Genomic_DNA"/>
</dbReference>
<dbReference type="Pfam" id="PF12298">
    <property type="entry name" value="Bot1p"/>
    <property type="match status" value="1"/>
</dbReference>
<dbReference type="GO" id="GO:0003735">
    <property type="term" value="F:structural constituent of ribosome"/>
    <property type="evidence" value="ECO:0007669"/>
    <property type="project" value="TreeGrafter"/>
</dbReference>
<dbReference type="PANTHER" id="PTHR28158">
    <property type="entry name" value="37S RIBOSOMAL PROTEIN S35, MITOCHONDRIAL"/>
    <property type="match status" value="1"/>
</dbReference>